<evidence type="ECO:0000256" key="4">
    <source>
        <dbReference type="ARBA" id="ARBA00022614"/>
    </source>
</evidence>
<dbReference type="Gene3D" id="3.80.10.10">
    <property type="entry name" value="Ribonuclease Inhibitor"/>
    <property type="match status" value="3"/>
</dbReference>
<accession>A0ABD3KUW7</accession>
<dbReference type="GO" id="GO:0005886">
    <property type="term" value="C:plasma membrane"/>
    <property type="evidence" value="ECO:0007669"/>
    <property type="project" value="UniProtKB-SubCell"/>
</dbReference>
<keyword evidence="6 13" id="KW-0732">Signal</keyword>
<keyword evidence="4" id="KW-0433">Leucine-rich repeat</keyword>
<dbReference type="FunFam" id="3.80.10.10:FF:000041">
    <property type="entry name" value="LRR receptor-like serine/threonine-protein kinase ERECTA"/>
    <property type="match status" value="1"/>
</dbReference>
<feature type="chain" id="PRO_5044837951" description="Leucine-rich repeat-containing N-terminal plant-type domain-containing protein" evidence="13">
    <location>
        <begin position="24"/>
        <end position="1093"/>
    </location>
</feature>
<feature type="transmembrane region" description="Helical" evidence="12">
    <location>
        <begin position="1029"/>
        <end position="1052"/>
    </location>
</feature>
<dbReference type="Pfam" id="PF13855">
    <property type="entry name" value="LRR_8"/>
    <property type="match status" value="1"/>
</dbReference>
<evidence type="ECO:0000256" key="2">
    <source>
        <dbReference type="ARBA" id="ARBA00009592"/>
    </source>
</evidence>
<dbReference type="InterPro" id="IPR003591">
    <property type="entry name" value="Leu-rich_rpt_typical-subtyp"/>
</dbReference>
<dbReference type="SUPFAM" id="SSF52058">
    <property type="entry name" value="L domain-like"/>
    <property type="match status" value="3"/>
</dbReference>
<dbReference type="Pfam" id="PF00560">
    <property type="entry name" value="LRR_1"/>
    <property type="match status" value="7"/>
</dbReference>
<proteinExistence type="inferred from homology"/>
<evidence type="ECO:0000256" key="9">
    <source>
        <dbReference type="ARBA" id="ARBA00023136"/>
    </source>
</evidence>
<evidence type="ECO:0000256" key="3">
    <source>
        <dbReference type="ARBA" id="ARBA00022475"/>
    </source>
</evidence>
<dbReference type="SUPFAM" id="SSF52047">
    <property type="entry name" value="RNI-like"/>
    <property type="match status" value="1"/>
</dbReference>
<evidence type="ECO:0000313" key="15">
    <source>
        <dbReference type="Proteomes" id="UP001634007"/>
    </source>
</evidence>
<dbReference type="EMBL" id="JBJKBG010000005">
    <property type="protein sequence ID" value="KAL3741101.1"/>
    <property type="molecule type" value="Genomic_DNA"/>
</dbReference>
<evidence type="ECO:0000256" key="5">
    <source>
        <dbReference type="ARBA" id="ARBA00022692"/>
    </source>
</evidence>
<keyword evidence="15" id="KW-1185">Reference proteome</keyword>
<keyword evidence="7" id="KW-0677">Repeat</keyword>
<dbReference type="Proteomes" id="UP001634007">
    <property type="component" value="Unassembled WGS sequence"/>
</dbReference>
<dbReference type="FunFam" id="3.80.10.10:FF:000095">
    <property type="entry name" value="LRR receptor-like serine/threonine-protein kinase GSO1"/>
    <property type="match status" value="1"/>
</dbReference>
<dbReference type="InterPro" id="IPR051502">
    <property type="entry name" value="RLP_Defense_Trigger"/>
</dbReference>
<dbReference type="InterPro" id="IPR001611">
    <property type="entry name" value="Leu-rich_rpt"/>
</dbReference>
<keyword evidence="3" id="KW-1003">Cell membrane</keyword>
<reference evidence="14 15" key="1">
    <citation type="submission" date="2024-11" db="EMBL/GenBank/DDBJ databases">
        <title>Chromosome-level genome assembly of Eucalyptus globulus Labill. provides insights into its genome evolution.</title>
        <authorList>
            <person name="Li X."/>
        </authorList>
    </citation>
    <scope>NUCLEOTIDE SEQUENCE [LARGE SCALE GENOMIC DNA]</scope>
    <source>
        <strain evidence="14">CL2024</strain>
        <tissue evidence="14">Fresh tender leaves</tissue>
    </source>
</reference>
<evidence type="ECO:0008006" key="16">
    <source>
        <dbReference type="Google" id="ProtNLM"/>
    </source>
</evidence>
<comment type="subcellular location">
    <subcellularLocation>
        <location evidence="1">Cell membrane</location>
        <topology evidence="1">Single-pass type I membrane protein</topology>
    </subcellularLocation>
</comment>
<dbReference type="SMART" id="SM00365">
    <property type="entry name" value="LRR_SD22"/>
    <property type="match status" value="6"/>
</dbReference>
<keyword evidence="9 12" id="KW-0472">Membrane</keyword>
<protein>
    <recommendedName>
        <fullName evidence="16">Leucine-rich repeat-containing N-terminal plant-type domain-containing protein</fullName>
    </recommendedName>
</protein>
<gene>
    <name evidence="14" type="ORF">ACJRO7_022247</name>
</gene>
<keyword evidence="5 12" id="KW-0812">Transmembrane</keyword>
<keyword evidence="10" id="KW-0675">Receptor</keyword>
<sequence>MKKRALWALVVIWGIACLCGSRGCWEQERVALLALNATLNLRYWVDAGGSYFNCCSWEGVECKPTTGRVTHLMLSDTRCYRFSVKTWYLNTSLLLPFEELKSLHLSYNYLGGWIAPKEPNLLSSRLSKLEELDLSGNSLDNSILFILDTIPSLRRLFLRDNNLNGALHVNEPNLLSSRLSKLEELDLSGNSLDNSILSILGTIPSLRSLFLSDNNLSGTLHVNGGFSNLMELDISDNVVNAVATIEGIKNLSHLENLHLDYVHLKHVGTVVRALGALSSLRILSLRYNTIEGTITTQDFHNFSKLEQLILDGSSLNTSIGILSSLGPLTSLRLLSSSNTSLSGNLSDHGLCNLVKLEELDLSFNGITGELPTCWRNMSSIRTLNLEDNELTNSVVSSPLTSLTSLEFLSISSNHFDIPSSLGPLANHSRLKVLILDDTKLTIDTKVASLIPSFQLKVLSMSNSPSRGFELTSLGFLNHQYDLRILDLSLNDIPGPFPAWLLENNTKLKMLFMANNLFMTLEVPSMTLFYLWSMDISNNSMRGELTTEFCTNVPNLSHLILSANRLEGNIPSELGSIKFLHILDLSSNNFSGGLPIQLLDSKLGHLNVAYNKLQGEIVLSDHIMNPRLSHLRLDHNLFTGSLSFLSSLVDLWVLDVSNNNFTGELPRLIANMSSLMALDLSKNQLDGLIPQELCNLGWLQYLDLSDNNLSGPLPSFFVSEWMRHIHLSRNKLNGTLVHALSSSSHLVTMDLSENEFFGSIPYWLGNLSQLSILSLKGNSFYGTFPEQLCKLKSLSMIDLSENNLFGPLPSCLGPMNFSKDYTYKVTSAWDREIEMLGWLPWSYVRTIKSLPESFHEKMIEEFQAPHIVGFTTKRRFDSYKGYSLLKMVGLLLSCNQFSGEIPSEIAILQEMLVLNLSHNKLTGRIPMSLSSLTKIESIDLSYNNLIGSIPEELTQLNSLEVFNVSYNDLSGTIPNKYQFGAFDESSYYGNHLLCGLPLSKKCSKIINVNCSATKSCTTAKEDGFIDEQTFYISFGVSYTTVGLVIPIVLFINPQWRQGWFHYVELVITTCLSLSITCYYYVQDGFQKLSRGQTF</sequence>
<evidence type="ECO:0000256" key="6">
    <source>
        <dbReference type="ARBA" id="ARBA00022729"/>
    </source>
</evidence>
<evidence type="ECO:0000256" key="11">
    <source>
        <dbReference type="ARBA" id="ARBA00023180"/>
    </source>
</evidence>
<evidence type="ECO:0000256" key="10">
    <source>
        <dbReference type="ARBA" id="ARBA00023170"/>
    </source>
</evidence>
<comment type="similarity">
    <text evidence="2">Belongs to the RLP family.</text>
</comment>
<dbReference type="SMART" id="SM00369">
    <property type="entry name" value="LRR_TYP"/>
    <property type="match status" value="12"/>
</dbReference>
<evidence type="ECO:0000256" key="12">
    <source>
        <dbReference type="SAM" id="Phobius"/>
    </source>
</evidence>
<evidence type="ECO:0000256" key="1">
    <source>
        <dbReference type="ARBA" id="ARBA00004251"/>
    </source>
</evidence>
<evidence type="ECO:0000313" key="14">
    <source>
        <dbReference type="EMBL" id="KAL3741101.1"/>
    </source>
</evidence>
<evidence type="ECO:0000256" key="8">
    <source>
        <dbReference type="ARBA" id="ARBA00022989"/>
    </source>
</evidence>
<keyword evidence="8 12" id="KW-1133">Transmembrane helix</keyword>
<dbReference type="PROSITE" id="PS51257">
    <property type="entry name" value="PROKAR_LIPOPROTEIN"/>
    <property type="match status" value="1"/>
</dbReference>
<dbReference type="PANTHER" id="PTHR48062:SF21">
    <property type="entry name" value="RECEPTOR-LIKE PROTEIN 12"/>
    <property type="match status" value="1"/>
</dbReference>
<feature type="transmembrane region" description="Helical" evidence="12">
    <location>
        <begin position="1058"/>
        <end position="1080"/>
    </location>
</feature>
<dbReference type="PRINTS" id="PR00019">
    <property type="entry name" value="LEURICHRPT"/>
</dbReference>
<feature type="signal peptide" evidence="13">
    <location>
        <begin position="1"/>
        <end position="23"/>
    </location>
</feature>
<evidence type="ECO:0000256" key="13">
    <source>
        <dbReference type="SAM" id="SignalP"/>
    </source>
</evidence>
<dbReference type="AlphaFoldDB" id="A0ABD3KUW7"/>
<keyword evidence="11" id="KW-0325">Glycoprotein</keyword>
<name>A0ABD3KUW7_EUCGL</name>
<dbReference type="PANTHER" id="PTHR48062">
    <property type="entry name" value="RECEPTOR-LIKE PROTEIN 14"/>
    <property type="match status" value="1"/>
</dbReference>
<evidence type="ECO:0000256" key="7">
    <source>
        <dbReference type="ARBA" id="ARBA00022737"/>
    </source>
</evidence>
<comment type="caution">
    <text evidence="14">The sequence shown here is derived from an EMBL/GenBank/DDBJ whole genome shotgun (WGS) entry which is preliminary data.</text>
</comment>
<dbReference type="InterPro" id="IPR032675">
    <property type="entry name" value="LRR_dom_sf"/>
</dbReference>
<dbReference type="FunFam" id="3.80.10.10:FF:000213">
    <property type="entry name" value="Tyrosine-sulfated glycopeptide receptor 1"/>
    <property type="match status" value="1"/>
</dbReference>
<organism evidence="14 15">
    <name type="scientific">Eucalyptus globulus</name>
    <name type="common">Tasmanian blue gum</name>
    <dbReference type="NCBI Taxonomy" id="34317"/>
    <lineage>
        <taxon>Eukaryota</taxon>
        <taxon>Viridiplantae</taxon>
        <taxon>Streptophyta</taxon>
        <taxon>Embryophyta</taxon>
        <taxon>Tracheophyta</taxon>
        <taxon>Spermatophyta</taxon>
        <taxon>Magnoliopsida</taxon>
        <taxon>eudicotyledons</taxon>
        <taxon>Gunneridae</taxon>
        <taxon>Pentapetalae</taxon>
        <taxon>rosids</taxon>
        <taxon>malvids</taxon>
        <taxon>Myrtales</taxon>
        <taxon>Myrtaceae</taxon>
        <taxon>Myrtoideae</taxon>
        <taxon>Eucalypteae</taxon>
        <taxon>Eucalyptus</taxon>
    </lineage>
</organism>